<feature type="transmembrane region" description="Helical" evidence="1">
    <location>
        <begin position="12"/>
        <end position="37"/>
    </location>
</feature>
<feature type="transmembrane region" description="Helical" evidence="1">
    <location>
        <begin position="138"/>
        <end position="159"/>
    </location>
</feature>
<feature type="transmembrane region" description="Helical" evidence="1">
    <location>
        <begin position="73"/>
        <end position="90"/>
    </location>
</feature>
<dbReference type="RefSeq" id="WP_203808732.1">
    <property type="nucleotide sequence ID" value="NZ_BAAAQE010000055.1"/>
</dbReference>
<evidence type="ECO:0000313" key="3">
    <source>
        <dbReference type="Proteomes" id="UP000612282"/>
    </source>
</evidence>
<sequence length="175" mass="18632">MYALRSAAFTAAYLTVFLTSAVLPWFPVPTLAVAAVWLTAQTGYGRRRLDVIMLATAAAVGATLNGASLLMCVVVALIAVLPALLFAVLLQRLLPGYWLGHGDRFRNPRAALARMAVIAPATAAAGAVMETVAGTDHVMLRFVLGTVAVFLAPLAVRATRTQSDRPGRRRFTVVR</sequence>
<name>A0ABQ3XRF2_9ACTN</name>
<protein>
    <submittedName>
        <fullName evidence="2">Uncharacterized protein</fullName>
    </submittedName>
</protein>
<keyword evidence="3" id="KW-1185">Reference proteome</keyword>
<dbReference type="Proteomes" id="UP000612282">
    <property type="component" value="Unassembled WGS sequence"/>
</dbReference>
<evidence type="ECO:0000313" key="2">
    <source>
        <dbReference type="EMBL" id="GID61093.1"/>
    </source>
</evidence>
<organism evidence="2 3">
    <name type="scientific">Actinoplanes couchii</name>
    <dbReference type="NCBI Taxonomy" id="403638"/>
    <lineage>
        <taxon>Bacteria</taxon>
        <taxon>Bacillati</taxon>
        <taxon>Actinomycetota</taxon>
        <taxon>Actinomycetes</taxon>
        <taxon>Micromonosporales</taxon>
        <taxon>Micromonosporaceae</taxon>
        <taxon>Actinoplanes</taxon>
    </lineage>
</organism>
<reference evidence="2 3" key="1">
    <citation type="submission" date="2021-01" db="EMBL/GenBank/DDBJ databases">
        <title>Whole genome shotgun sequence of Actinoplanes couchii NBRC 106145.</title>
        <authorList>
            <person name="Komaki H."/>
            <person name="Tamura T."/>
        </authorList>
    </citation>
    <scope>NUCLEOTIDE SEQUENCE [LARGE SCALE GENOMIC DNA]</scope>
    <source>
        <strain evidence="2 3">NBRC 106145</strain>
    </source>
</reference>
<keyword evidence="1" id="KW-1133">Transmembrane helix</keyword>
<gene>
    <name evidence="2" type="ORF">Aco03nite_094970</name>
</gene>
<keyword evidence="1" id="KW-0812">Transmembrane</keyword>
<proteinExistence type="predicted"/>
<feature type="transmembrane region" description="Helical" evidence="1">
    <location>
        <begin position="111"/>
        <end position="132"/>
    </location>
</feature>
<evidence type="ECO:0000256" key="1">
    <source>
        <dbReference type="SAM" id="Phobius"/>
    </source>
</evidence>
<keyword evidence="1" id="KW-0472">Membrane</keyword>
<accession>A0ABQ3XRF2</accession>
<comment type="caution">
    <text evidence="2">The sequence shown here is derived from an EMBL/GenBank/DDBJ whole genome shotgun (WGS) entry which is preliminary data.</text>
</comment>
<dbReference type="EMBL" id="BOMG01000119">
    <property type="protein sequence ID" value="GID61093.1"/>
    <property type="molecule type" value="Genomic_DNA"/>
</dbReference>